<keyword evidence="2" id="KW-1185">Reference proteome</keyword>
<dbReference type="AlphaFoldDB" id="A0A2H3NN78"/>
<evidence type="ECO:0000313" key="1">
    <source>
        <dbReference type="EMBL" id="PEN07989.1"/>
    </source>
</evidence>
<reference evidence="1 2" key="1">
    <citation type="submission" date="2017-10" db="EMBL/GenBank/DDBJ databases">
        <title>Draft genome of Longimonas halophila.</title>
        <authorList>
            <person name="Goh K.M."/>
            <person name="Shamsir M.S."/>
            <person name="Lim S.W."/>
        </authorList>
    </citation>
    <scope>NUCLEOTIDE SEQUENCE [LARGE SCALE GENOMIC DNA]</scope>
    <source>
        <strain evidence="1 2">KCTC 42399</strain>
    </source>
</reference>
<evidence type="ECO:0000313" key="2">
    <source>
        <dbReference type="Proteomes" id="UP000221024"/>
    </source>
</evidence>
<organism evidence="1 2">
    <name type="scientific">Longimonas halophila</name>
    <dbReference type="NCBI Taxonomy" id="1469170"/>
    <lineage>
        <taxon>Bacteria</taxon>
        <taxon>Pseudomonadati</taxon>
        <taxon>Rhodothermota</taxon>
        <taxon>Rhodothermia</taxon>
        <taxon>Rhodothermales</taxon>
        <taxon>Salisaetaceae</taxon>
        <taxon>Longimonas</taxon>
    </lineage>
</organism>
<proteinExistence type="predicted"/>
<accession>A0A2H3NN78</accession>
<comment type="caution">
    <text evidence="1">The sequence shown here is derived from an EMBL/GenBank/DDBJ whole genome shotgun (WGS) entry which is preliminary data.</text>
</comment>
<dbReference type="EMBL" id="PDEP01000004">
    <property type="protein sequence ID" value="PEN07989.1"/>
    <property type="molecule type" value="Genomic_DNA"/>
</dbReference>
<gene>
    <name evidence="1" type="ORF">CRI93_05980</name>
</gene>
<name>A0A2H3NN78_9BACT</name>
<dbReference type="RefSeq" id="WP_098061714.1">
    <property type="nucleotide sequence ID" value="NZ_PDEP01000004.1"/>
</dbReference>
<dbReference type="Proteomes" id="UP000221024">
    <property type="component" value="Unassembled WGS sequence"/>
</dbReference>
<protein>
    <submittedName>
        <fullName evidence="1">Uncharacterized protein</fullName>
    </submittedName>
</protein>
<sequence length="167" mass="17856">MTDILMWASIAMVLFVGLSAGGDARARSADSLQVAVHAASDQAVDGWTMLVPDALPAGSPNDTLWISPETVALTPAAWKRLTFRMENQRPVLTVVPGPNEQGALRTLLRDAPGAHLVVRLNGGVQYATPVLSIEGTTRSLKLMDLAPEEAAQLAREWQQAHQSAARP</sequence>